<proteinExistence type="inferred from homology"/>
<reference evidence="3" key="1">
    <citation type="journal article" date="2014" name="Int. J. Syst. Evol. Microbiol.">
        <title>Complete genome sequence of Corynebacterium casei LMG S-19264T (=DSM 44701T), isolated from a smear-ripened cheese.</title>
        <authorList>
            <consortium name="US DOE Joint Genome Institute (JGI-PGF)"/>
            <person name="Walter F."/>
            <person name="Albersmeier A."/>
            <person name="Kalinowski J."/>
            <person name="Ruckert C."/>
        </authorList>
    </citation>
    <scope>NUCLEOTIDE SEQUENCE</scope>
    <source>
        <strain evidence="3">CCM 7905</strain>
    </source>
</reference>
<evidence type="ECO:0000256" key="2">
    <source>
        <dbReference type="RuleBase" id="RU362080"/>
    </source>
</evidence>
<dbReference type="Proteomes" id="UP000654257">
    <property type="component" value="Unassembled WGS sequence"/>
</dbReference>
<organism evidence="3 4">
    <name type="scientific">Rhodococcoides trifolii</name>
    <dbReference type="NCBI Taxonomy" id="908250"/>
    <lineage>
        <taxon>Bacteria</taxon>
        <taxon>Bacillati</taxon>
        <taxon>Actinomycetota</taxon>
        <taxon>Actinomycetes</taxon>
        <taxon>Mycobacteriales</taxon>
        <taxon>Nocardiaceae</taxon>
        <taxon>Rhodococcoides</taxon>
    </lineage>
</organism>
<accession>A0A917CV80</accession>
<comment type="function">
    <text evidence="2">Antitoxin component of a type II toxin-antitoxin (TA) system.</text>
</comment>
<dbReference type="AlphaFoldDB" id="A0A917CV80"/>
<dbReference type="InterPro" id="IPR006442">
    <property type="entry name" value="Antitoxin_Phd/YefM"/>
</dbReference>
<comment type="caution">
    <text evidence="3">The sequence shown here is derived from an EMBL/GenBank/DDBJ whole genome shotgun (WGS) entry which is preliminary data.</text>
</comment>
<evidence type="ECO:0000256" key="1">
    <source>
        <dbReference type="ARBA" id="ARBA00009981"/>
    </source>
</evidence>
<evidence type="ECO:0000313" key="3">
    <source>
        <dbReference type="EMBL" id="GGF98738.1"/>
    </source>
</evidence>
<evidence type="ECO:0000313" key="4">
    <source>
        <dbReference type="Proteomes" id="UP000654257"/>
    </source>
</evidence>
<dbReference type="RefSeq" id="WP_188543620.1">
    <property type="nucleotide sequence ID" value="NZ_BMCU01000001.1"/>
</dbReference>
<dbReference type="InterPro" id="IPR036165">
    <property type="entry name" value="YefM-like_sf"/>
</dbReference>
<comment type="similarity">
    <text evidence="1 2">Belongs to the phD/YefM antitoxin family.</text>
</comment>
<keyword evidence="4" id="KW-1185">Reference proteome</keyword>
<name>A0A917CV80_9NOCA</name>
<dbReference type="Gene3D" id="3.40.1620.10">
    <property type="entry name" value="YefM-like domain"/>
    <property type="match status" value="1"/>
</dbReference>
<gene>
    <name evidence="3" type="ORF">GCM10007304_10870</name>
</gene>
<dbReference type="SUPFAM" id="SSF143120">
    <property type="entry name" value="YefM-like"/>
    <property type="match status" value="1"/>
</dbReference>
<protein>
    <recommendedName>
        <fullName evidence="2">Antitoxin</fullName>
    </recommendedName>
</protein>
<dbReference type="Pfam" id="PF02604">
    <property type="entry name" value="PhdYeFM_antitox"/>
    <property type="match status" value="1"/>
</dbReference>
<dbReference type="EMBL" id="BMCU01000001">
    <property type="protein sequence ID" value="GGF98738.1"/>
    <property type="molecule type" value="Genomic_DNA"/>
</dbReference>
<sequence>MKSITVAQLRQNPTAALDDLENGEEYIITRHRKEVGRLVPPKRRVPVTAERAASVYAASPLDGSWSIEVERDRSDDVVENPWERM</sequence>
<reference evidence="3" key="2">
    <citation type="submission" date="2020-09" db="EMBL/GenBank/DDBJ databases">
        <authorList>
            <person name="Sun Q."/>
            <person name="Sedlacek I."/>
        </authorList>
    </citation>
    <scope>NUCLEOTIDE SEQUENCE</scope>
    <source>
        <strain evidence="3">CCM 7905</strain>
    </source>
</reference>